<reference evidence="2" key="1">
    <citation type="journal article" date="2019" name="Int. J. Syst. Evol. Microbiol.">
        <title>The Global Catalogue of Microorganisms (GCM) 10K type strain sequencing project: providing services to taxonomists for standard genome sequencing and annotation.</title>
        <authorList>
            <consortium name="The Broad Institute Genomics Platform"/>
            <consortium name="The Broad Institute Genome Sequencing Center for Infectious Disease"/>
            <person name="Wu L."/>
            <person name="Ma J."/>
        </authorList>
    </citation>
    <scope>NUCLEOTIDE SEQUENCE [LARGE SCALE GENOMIC DNA]</scope>
    <source>
        <strain evidence="2">JCM 13006</strain>
    </source>
</reference>
<gene>
    <name evidence="1" type="ORF">GCM10023235_24710</name>
</gene>
<evidence type="ECO:0000313" key="2">
    <source>
        <dbReference type="Proteomes" id="UP001501752"/>
    </source>
</evidence>
<proteinExistence type="predicted"/>
<dbReference type="Proteomes" id="UP001501752">
    <property type="component" value="Unassembled WGS sequence"/>
</dbReference>
<dbReference type="InterPro" id="IPR047676">
    <property type="entry name" value="FxLYD_dom"/>
</dbReference>
<sequence length="112" mass="10978">MGSAAASAQAAASSALASVKGGLDAKGDVALGSVSIGSDGKAEVQLNVTNHESEANQYTVQVNFTDASGNVLDAVVVNVPEVAAGATAQATAKSNRSLTGTVQAQVASALRY</sequence>
<organism evidence="1 2">
    <name type="scientific">Kitasatospora terrestris</name>
    <dbReference type="NCBI Taxonomy" id="258051"/>
    <lineage>
        <taxon>Bacteria</taxon>
        <taxon>Bacillati</taxon>
        <taxon>Actinomycetota</taxon>
        <taxon>Actinomycetes</taxon>
        <taxon>Kitasatosporales</taxon>
        <taxon>Streptomycetaceae</taxon>
        <taxon>Kitasatospora</taxon>
    </lineage>
</organism>
<accession>A0ABP9DNV0</accession>
<protein>
    <submittedName>
        <fullName evidence="1">Uncharacterized protein</fullName>
    </submittedName>
</protein>
<evidence type="ECO:0000313" key="1">
    <source>
        <dbReference type="EMBL" id="GAA4847017.1"/>
    </source>
</evidence>
<dbReference type="NCBIfam" id="NF038353">
    <property type="entry name" value="FxLYD_dom"/>
    <property type="match status" value="1"/>
</dbReference>
<dbReference type="EMBL" id="BAABIS010000001">
    <property type="protein sequence ID" value="GAA4847017.1"/>
    <property type="molecule type" value="Genomic_DNA"/>
</dbReference>
<keyword evidence="2" id="KW-1185">Reference proteome</keyword>
<name>A0ABP9DNV0_9ACTN</name>
<comment type="caution">
    <text evidence="1">The sequence shown here is derived from an EMBL/GenBank/DDBJ whole genome shotgun (WGS) entry which is preliminary data.</text>
</comment>